<dbReference type="EMBL" id="LR899011">
    <property type="protein sequence ID" value="CAD7084410.1"/>
    <property type="molecule type" value="Genomic_DNA"/>
</dbReference>
<dbReference type="Pfam" id="PF11957">
    <property type="entry name" value="efThoc1"/>
    <property type="match status" value="1"/>
</dbReference>
<dbReference type="GO" id="GO:0000445">
    <property type="term" value="C:THO complex part of transcription export complex"/>
    <property type="evidence" value="ECO:0007669"/>
    <property type="project" value="TreeGrafter"/>
</dbReference>
<organism evidence="3 4">
    <name type="scientific">Hermetia illucens</name>
    <name type="common">Black soldier fly</name>
    <dbReference type="NCBI Taxonomy" id="343691"/>
    <lineage>
        <taxon>Eukaryota</taxon>
        <taxon>Metazoa</taxon>
        <taxon>Ecdysozoa</taxon>
        <taxon>Arthropoda</taxon>
        <taxon>Hexapoda</taxon>
        <taxon>Insecta</taxon>
        <taxon>Pterygota</taxon>
        <taxon>Neoptera</taxon>
        <taxon>Endopterygota</taxon>
        <taxon>Diptera</taxon>
        <taxon>Brachycera</taxon>
        <taxon>Stratiomyomorpha</taxon>
        <taxon>Stratiomyidae</taxon>
        <taxon>Hermetiinae</taxon>
        <taxon>Hermetia</taxon>
    </lineage>
</organism>
<dbReference type="Pfam" id="PF00531">
    <property type="entry name" value="Death"/>
    <property type="match status" value="1"/>
</dbReference>
<evidence type="ECO:0000313" key="3">
    <source>
        <dbReference type="EMBL" id="CAD7084410.1"/>
    </source>
</evidence>
<feature type="compositionally biased region" description="Basic and acidic residues" evidence="1">
    <location>
        <begin position="400"/>
        <end position="411"/>
    </location>
</feature>
<dbReference type="PROSITE" id="PS50017">
    <property type="entry name" value="DEATH_DOMAIN"/>
    <property type="match status" value="1"/>
</dbReference>
<dbReference type="InterPro" id="IPR021861">
    <property type="entry name" value="THO_THOC1"/>
</dbReference>
<dbReference type="FunCoup" id="A0A7R8UPI3">
    <property type="interactions" value="1658"/>
</dbReference>
<feature type="region of interest" description="Disordered" evidence="1">
    <location>
        <begin position="400"/>
        <end position="420"/>
    </location>
</feature>
<feature type="domain" description="Death" evidence="2">
    <location>
        <begin position="575"/>
        <end position="657"/>
    </location>
</feature>
<protein>
    <recommendedName>
        <fullName evidence="2">Death domain-containing protein</fullName>
    </recommendedName>
</protein>
<dbReference type="OMA" id="LQREEMW"/>
<evidence type="ECO:0000259" key="2">
    <source>
        <dbReference type="PROSITE" id="PS50017"/>
    </source>
</evidence>
<reference evidence="3 4" key="1">
    <citation type="submission" date="2020-11" db="EMBL/GenBank/DDBJ databases">
        <authorList>
            <person name="Wallbank WR R."/>
            <person name="Pardo Diaz C."/>
            <person name="Kozak K."/>
            <person name="Martin S."/>
            <person name="Jiggins C."/>
            <person name="Moest M."/>
            <person name="Warren A I."/>
            <person name="Generalovic N T."/>
            <person name="Byers J.R.P. K."/>
            <person name="Montejo-Kovacevich G."/>
            <person name="Yen C E."/>
        </authorList>
    </citation>
    <scope>NUCLEOTIDE SEQUENCE [LARGE SCALE GENOMIC DNA]</scope>
</reference>
<dbReference type="SUPFAM" id="SSF47986">
    <property type="entry name" value="DEATH domain"/>
    <property type="match status" value="1"/>
</dbReference>
<dbReference type="Proteomes" id="UP000594454">
    <property type="component" value="Chromosome 3"/>
</dbReference>
<evidence type="ECO:0000313" key="4">
    <source>
        <dbReference type="Proteomes" id="UP000594454"/>
    </source>
</evidence>
<dbReference type="InterPro" id="IPR000488">
    <property type="entry name" value="Death_dom"/>
</dbReference>
<dbReference type="InterPro" id="IPR011029">
    <property type="entry name" value="DEATH-like_dom_sf"/>
</dbReference>
<proteinExistence type="predicted"/>
<dbReference type="Gene3D" id="1.10.533.10">
    <property type="entry name" value="Death Domain, Fas"/>
    <property type="match status" value="1"/>
</dbReference>
<accession>A0A7R8UPI3</accession>
<dbReference type="InParanoid" id="A0A7R8UPI3"/>
<dbReference type="PANTHER" id="PTHR13265">
    <property type="entry name" value="THO COMPLEX SUBUNIT 1"/>
    <property type="match status" value="1"/>
</dbReference>
<dbReference type="PANTHER" id="PTHR13265:SF0">
    <property type="entry name" value="HPR1"/>
    <property type="match status" value="1"/>
</dbReference>
<dbReference type="GO" id="GO:0006406">
    <property type="term" value="P:mRNA export from nucleus"/>
    <property type="evidence" value="ECO:0007669"/>
    <property type="project" value="TreeGrafter"/>
</dbReference>
<dbReference type="AlphaFoldDB" id="A0A7R8UPI3"/>
<sequence>MTSVSKKSGGSTETTSKGASVNFVGLQKIFQDSLKTAFETDNVKVLKTEYDALKHNNDSDKKPALDQMFREMLLFHLINDVEKVGKLIALSVEAAREDMVSTTIPVVLLGDAFDAVTLEKCEQIFAFVEDKVAVWKEEIFFTACKNNLLRMCNDLLRRLSRSQNTVFCGRILLFLAKFFPFSERSGLNIISEFNLDNITEYGADGKDMGEGLGDTVEDVPVQIDYNLYCKFWSLQDYFRNPNQCYNKVQWKTFASHASSILSAFSSFKLEEPRTNSSQHKRKASEVMEVDEHFAKPQHFFAKFLTNPKLLALQLSDSNFRRSVLVQFLILFQYLSSTVKFKAESFNLTSSQTEYIKETEAKVYKLIEETPPEGKKFAKTVQHMLQREELWNNWKNDGCKEFKRPEAPEDTGKSPPKKAKRPLGEYVMESHRQGKFYMANNELTRLWNLSPDNLQACKGEDRNFLPPLETYLENPKEKSDPSFEWRALRLLARQSPHFFTLFNAPSYRVSDYLESVRKKIQKDKIEIKIEATEGTSTAEPVEHESVALEEQDDPELLKTEQLTPDDKNTHKTNPVTKENIVEISGKIGSDWKKLGKKLGYSADELLFFETENPTTTSQCKAMLSIWFEDDDDASLDNLAYILEGLDLHVAAAAVKRIIDPPNKMEDISD</sequence>
<gene>
    <name evidence="3" type="ORF">HERILL_LOCUS7305</name>
</gene>
<name>A0A7R8UPI3_HERIL</name>
<dbReference type="CDD" id="cd01670">
    <property type="entry name" value="Death"/>
    <property type="match status" value="1"/>
</dbReference>
<keyword evidence="4" id="KW-1185">Reference proteome</keyword>
<dbReference type="GO" id="GO:0007165">
    <property type="term" value="P:signal transduction"/>
    <property type="evidence" value="ECO:0007669"/>
    <property type="project" value="InterPro"/>
</dbReference>
<dbReference type="SMART" id="SM00005">
    <property type="entry name" value="DEATH"/>
    <property type="match status" value="1"/>
</dbReference>
<evidence type="ECO:0000256" key="1">
    <source>
        <dbReference type="SAM" id="MobiDB-lite"/>
    </source>
</evidence>
<dbReference type="OrthoDB" id="10257415at2759"/>